<feature type="transmembrane region" description="Helical" evidence="1">
    <location>
        <begin position="220"/>
        <end position="238"/>
    </location>
</feature>
<keyword evidence="4" id="KW-1185">Reference proteome</keyword>
<reference evidence="3 4" key="1">
    <citation type="submission" date="2022-06" db="EMBL/GenBank/DDBJ databases">
        <title>Isolation of gut microbiota from human fecal samples.</title>
        <authorList>
            <person name="Pamer E.G."/>
            <person name="Barat B."/>
            <person name="Waligurski E."/>
            <person name="Medina S."/>
            <person name="Paddock L."/>
            <person name="Mostad J."/>
        </authorList>
    </citation>
    <scope>NUCLEOTIDE SEQUENCE [LARGE SCALE GENOMIC DNA]</scope>
    <source>
        <strain evidence="3 4">DFI.7.95</strain>
    </source>
</reference>
<feature type="signal peptide" evidence="2">
    <location>
        <begin position="1"/>
        <end position="29"/>
    </location>
</feature>
<feature type="transmembrane region" description="Helical" evidence="1">
    <location>
        <begin position="174"/>
        <end position="199"/>
    </location>
</feature>
<dbReference type="RefSeq" id="WP_256312439.1">
    <property type="nucleotide sequence ID" value="NZ_JANGAC010000016.1"/>
</dbReference>
<protein>
    <recommendedName>
        <fullName evidence="5">Yip1 domain-containing protein</fullName>
    </recommendedName>
</protein>
<dbReference type="EMBL" id="JANGAC010000016">
    <property type="protein sequence ID" value="MCQ4924849.1"/>
    <property type="molecule type" value="Genomic_DNA"/>
</dbReference>
<keyword evidence="2" id="KW-0732">Signal</keyword>
<keyword evidence="1" id="KW-1133">Transmembrane helix</keyword>
<evidence type="ECO:0000313" key="4">
    <source>
        <dbReference type="Proteomes" id="UP001524478"/>
    </source>
</evidence>
<evidence type="ECO:0000256" key="1">
    <source>
        <dbReference type="SAM" id="Phobius"/>
    </source>
</evidence>
<evidence type="ECO:0000256" key="2">
    <source>
        <dbReference type="SAM" id="SignalP"/>
    </source>
</evidence>
<feature type="chain" id="PRO_5045170108" description="Yip1 domain-containing protein" evidence="2">
    <location>
        <begin position="30"/>
        <end position="239"/>
    </location>
</feature>
<feature type="transmembrane region" description="Helical" evidence="1">
    <location>
        <begin position="133"/>
        <end position="154"/>
    </location>
</feature>
<feature type="transmembrane region" description="Helical" evidence="1">
    <location>
        <begin position="103"/>
        <end position="121"/>
    </location>
</feature>
<proteinExistence type="predicted"/>
<comment type="caution">
    <text evidence="3">The sequence shown here is derived from an EMBL/GenBank/DDBJ whole genome shotgun (WGS) entry which is preliminary data.</text>
</comment>
<name>A0ABT1SED4_9FIRM</name>
<evidence type="ECO:0000313" key="3">
    <source>
        <dbReference type="EMBL" id="MCQ4924849.1"/>
    </source>
</evidence>
<sequence length="239" mass="27679">MFINKVISNKKIFIMMVLFILLSSNISFADKNINEMDKKIDKQNEDLYEEILKNQKDGPNILDEIMKESDRKNHEEVKDIDLGRIATGIQRGSILLAVKARKYVVPVTVLILLFNIFMLSATGAKNMKNRKKYIVNSVFFYIFFLLVLNLPLYLLWRSSIGTENLISFDAFYKLVVGISNFLKANSFVFFVIIFTFGMINKISSETNLPKKLASQYMIKMSWILLVFLNFIPFILKLAI</sequence>
<evidence type="ECO:0008006" key="5">
    <source>
        <dbReference type="Google" id="ProtNLM"/>
    </source>
</evidence>
<gene>
    <name evidence="3" type="ORF">NE686_17235</name>
</gene>
<keyword evidence="1" id="KW-0812">Transmembrane</keyword>
<dbReference type="Proteomes" id="UP001524478">
    <property type="component" value="Unassembled WGS sequence"/>
</dbReference>
<organism evidence="3 4">
    <name type="scientific">Tissierella carlieri</name>
    <dbReference type="NCBI Taxonomy" id="689904"/>
    <lineage>
        <taxon>Bacteria</taxon>
        <taxon>Bacillati</taxon>
        <taxon>Bacillota</taxon>
        <taxon>Tissierellia</taxon>
        <taxon>Tissierellales</taxon>
        <taxon>Tissierellaceae</taxon>
        <taxon>Tissierella</taxon>
    </lineage>
</organism>
<keyword evidence="1" id="KW-0472">Membrane</keyword>
<accession>A0ABT1SED4</accession>